<accession>A0ABX8EA36</accession>
<dbReference type="PANTHER" id="PTHR30136">
    <property type="entry name" value="HELIX-TURN-HELIX TRANSCRIPTIONAL REGULATOR, ICLR FAMILY"/>
    <property type="match status" value="1"/>
</dbReference>
<evidence type="ECO:0000256" key="2">
    <source>
        <dbReference type="ARBA" id="ARBA00023125"/>
    </source>
</evidence>
<dbReference type="SMART" id="SM00346">
    <property type="entry name" value="HTH_ICLR"/>
    <property type="match status" value="1"/>
</dbReference>
<feature type="domain" description="HTH iclR-type" evidence="4">
    <location>
        <begin position="20"/>
        <end position="81"/>
    </location>
</feature>
<dbReference type="InterPro" id="IPR050707">
    <property type="entry name" value="HTH_MetabolicPath_Reg"/>
</dbReference>
<dbReference type="Pfam" id="PF09339">
    <property type="entry name" value="HTH_IclR"/>
    <property type="match status" value="1"/>
</dbReference>
<keyword evidence="1" id="KW-0805">Transcription regulation</keyword>
<dbReference type="InterPro" id="IPR029016">
    <property type="entry name" value="GAF-like_dom_sf"/>
</dbReference>
<evidence type="ECO:0000313" key="6">
    <source>
        <dbReference type="EMBL" id="QVM85648.1"/>
    </source>
</evidence>
<dbReference type="RefSeq" id="WP_213501181.1">
    <property type="nucleotide sequence ID" value="NZ_CP054856.1"/>
</dbReference>
<evidence type="ECO:0000259" key="5">
    <source>
        <dbReference type="PROSITE" id="PS51078"/>
    </source>
</evidence>
<evidence type="ECO:0000256" key="3">
    <source>
        <dbReference type="ARBA" id="ARBA00023163"/>
    </source>
</evidence>
<dbReference type="PROSITE" id="PS51077">
    <property type="entry name" value="HTH_ICLR"/>
    <property type="match status" value="1"/>
</dbReference>
<sequence length="280" mass="30964">MTQSHHDLGEARPRGEKDTIRSLSRSIHVIQAINRYGSLGLSEIAKAANVPMPTAFRIINTLIEEGLVERERERRKYRPTALIQTLACGFQNHDRLVNAARTVMSDFTHLHHWPLSIVTRVGNRMVVRYHTAAQTTLTYNNYYPGWQVPILASASGQVYVAYTDELTRARLIDSAAELEEAYGQYMLEQFQSGAATRRIRADGYATVEKSWYSANPGKTSAVAVPIFDGEELIGALAVVFFAAGLSVDAAVERYLAPIQEVSRTIRANLAAGEMPGPVGD</sequence>
<dbReference type="InterPro" id="IPR036388">
    <property type="entry name" value="WH-like_DNA-bd_sf"/>
</dbReference>
<dbReference type="EMBL" id="CP054856">
    <property type="protein sequence ID" value="QVM85648.1"/>
    <property type="molecule type" value="Genomic_DNA"/>
</dbReference>
<dbReference type="InterPro" id="IPR036390">
    <property type="entry name" value="WH_DNA-bd_sf"/>
</dbReference>
<evidence type="ECO:0000313" key="7">
    <source>
        <dbReference type="Proteomes" id="UP000677126"/>
    </source>
</evidence>
<organism evidence="6 7">
    <name type="scientific">Novosphingobium decolorationis</name>
    <dbReference type="NCBI Taxonomy" id="2698673"/>
    <lineage>
        <taxon>Bacteria</taxon>
        <taxon>Pseudomonadati</taxon>
        <taxon>Pseudomonadota</taxon>
        <taxon>Alphaproteobacteria</taxon>
        <taxon>Sphingomonadales</taxon>
        <taxon>Sphingomonadaceae</taxon>
        <taxon>Novosphingobium</taxon>
    </lineage>
</organism>
<evidence type="ECO:0000259" key="4">
    <source>
        <dbReference type="PROSITE" id="PS51077"/>
    </source>
</evidence>
<reference evidence="6 7" key="1">
    <citation type="journal article" date="2021" name="Int. J. Syst. Evol. Microbiol.">
        <title>Novosphingobium decolorationis sp. nov., an aniline blue-decolourizing bacterium isolated from East Pacific sediment.</title>
        <authorList>
            <person name="Chen X."/>
            <person name="Dong B."/>
            <person name="Chen T."/>
            <person name="Ren N."/>
            <person name="Wang J."/>
            <person name="Xu Y."/>
            <person name="Yang J."/>
            <person name="Zhu S."/>
            <person name="Chen J."/>
        </authorList>
    </citation>
    <scope>NUCLEOTIDE SEQUENCE [LARGE SCALE GENOMIC DNA]</scope>
    <source>
        <strain evidence="6 7">502str22</strain>
    </source>
</reference>
<dbReference type="SUPFAM" id="SSF46785">
    <property type="entry name" value="Winged helix' DNA-binding domain"/>
    <property type="match status" value="1"/>
</dbReference>
<name>A0ABX8EA36_9SPHN</name>
<dbReference type="Gene3D" id="3.30.450.40">
    <property type="match status" value="1"/>
</dbReference>
<dbReference type="PANTHER" id="PTHR30136:SF23">
    <property type="entry name" value="DNA-BINDING TRANSCRIPTIONAL ACTIVATOR MHPR"/>
    <property type="match status" value="1"/>
</dbReference>
<dbReference type="Pfam" id="PF01614">
    <property type="entry name" value="IclR_C"/>
    <property type="match status" value="1"/>
</dbReference>
<dbReference type="Proteomes" id="UP000677126">
    <property type="component" value="Chromosome"/>
</dbReference>
<evidence type="ECO:0000256" key="1">
    <source>
        <dbReference type="ARBA" id="ARBA00023015"/>
    </source>
</evidence>
<dbReference type="SUPFAM" id="SSF55781">
    <property type="entry name" value="GAF domain-like"/>
    <property type="match status" value="1"/>
</dbReference>
<dbReference type="InterPro" id="IPR005471">
    <property type="entry name" value="Tscrpt_reg_IclR_N"/>
</dbReference>
<keyword evidence="2" id="KW-0238">DNA-binding</keyword>
<dbReference type="PROSITE" id="PS51078">
    <property type="entry name" value="ICLR_ED"/>
    <property type="match status" value="1"/>
</dbReference>
<feature type="domain" description="IclR-ED" evidence="5">
    <location>
        <begin position="82"/>
        <end position="271"/>
    </location>
</feature>
<dbReference type="Gene3D" id="1.10.10.10">
    <property type="entry name" value="Winged helix-like DNA-binding domain superfamily/Winged helix DNA-binding domain"/>
    <property type="match status" value="1"/>
</dbReference>
<dbReference type="InterPro" id="IPR014757">
    <property type="entry name" value="Tscrpt_reg_IclR_C"/>
</dbReference>
<keyword evidence="7" id="KW-1185">Reference proteome</keyword>
<protein>
    <submittedName>
        <fullName evidence="6">Helix-turn-helix domain-containing protein</fullName>
    </submittedName>
</protein>
<gene>
    <name evidence="6" type="ORF">HT578_19815</name>
</gene>
<proteinExistence type="predicted"/>
<keyword evidence="3" id="KW-0804">Transcription</keyword>